<evidence type="ECO:0000313" key="1">
    <source>
        <dbReference type="EMBL" id="TDQ25767.1"/>
    </source>
</evidence>
<dbReference type="RefSeq" id="WP_133536646.1">
    <property type="nucleotide sequence ID" value="NZ_SNYH01000004.1"/>
</dbReference>
<dbReference type="Proteomes" id="UP000295390">
    <property type="component" value="Unassembled WGS sequence"/>
</dbReference>
<protein>
    <submittedName>
        <fullName evidence="1">Uncharacterized protein</fullName>
    </submittedName>
</protein>
<evidence type="ECO:0000313" key="2">
    <source>
        <dbReference type="Proteomes" id="UP000295390"/>
    </source>
</evidence>
<comment type="caution">
    <text evidence="1">The sequence shown here is derived from an EMBL/GenBank/DDBJ whole genome shotgun (WGS) entry which is preliminary data.</text>
</comment>
<dbReference type="OrthoDB" id="1189832at2"/>
<name>A0A4R6THV0_9FLAO</name>
<reference evidence="1 2" key="1">
    <citation type="submission" date="2019-03" db="EMBL/GenBank/DDBJ databases">
        <title>Genomic Encyclopedia of Type Strains, Phase III (KMG-III): the genomes of soil and plant-associated and newly described type strains.</title>
        <authorList>
            <person name="Whitman W."/>
        </authorList>
    </citation>
    <scope>NUCLEOTIDE SEQUENCE [LARGE SCALE GENOMIC DNA]</scope>
    <source>
        <strain evidence="1 2">CECT 8283</strain>
    </source>
</reference>
<organism evidence="1 2">
    <name type="scientific">Tenacibaculum caenipelagi</name>
    <dbReference type="NCBI Taxonomy" id="1325435"/>
    <lineage>
        <taxon>Bacteria</taxon>
        <taxon>Pseudomonadati</taxon>
        <taxon>Bacteroidota</taxon>
        <taxon>Flavobacteriia</taxon>
        <taxon>Flavobacteriales</taxon>
        <taxon>Flavobacteriaceae</taxon>
        <taxon>Tenacibaculum</taxon>
    </lineage>
</organism>
<accession>A0A4R6THV0</accession>
<proteinExistence type="predicted"/>
<gene>
    <name evidence="1" type="ORF">DFQ07_2198</name>
</gene>
<dbReference type="EMBL" id="SNYH01000004">
    <property type="protein sequence ID" value="TDQ25767.1"/>
    <property type="molecule type" value="Genomic_DNA"/>
</dbReference>
<sequence>MLKSISNLGNVLNKVEQKSINGGGPGDPKWCNNSDNWGPNPTACLRGQERVYDPSLGYCVCKGKVAEM</sequence>
<keyword evidence="2" id="KW-1185">Reference proteome</keyword>
<dbReference type="AlphaFoldDB" id="A0A4R6THV0"/>